<dbReference type="PROSITE" id="PS51257">
    <property type="entry name" value="PROKAR_LIPOPROTEIN"/>
    <property type="match status" value="1"/>
</dbReference>
<reference evidence="3 4" key="1">
    <citation type="submission" date="2019-03" db="EMBL/GenBank/DDBJ databases">
        <title>Draft genome sequences of novel Actinobacteria.</title>
        <authorList>
            <person name="Sahin N."/>
            <person name="Ay H."/>
            <person name="Saygin H."/>
        </authorList>
    </citation>
    <scope>NUCLEOTIDE SEQUENCE [LARGE SCALE GENOMIC DNA]</scope>
    <source>
        <strain evidence="3 4">KC310</strain>
    </source>
</reference>
<evidence type="ECO:0008006" key="5">
    <source>
        <dbReference type="Google" id="ProtNLM"/>
    </source>
</evidence>
<keyword evidence="2" id="KW-0732">Signal</keyword>
<evidence type="ECO:0000313" key="3">
    <source>
        <dbReference type="EMBL" id="TDC97585.1"/>
    </source>
</evidence>
<dbReference type="Proteomes" id="UP000295258">
    <property type="component" value="Unassembled WGS sequence"/>
</dbReference>
<feature type="region of interest" description="Disordered" evidence="1">
    <location>
        <begin position="335"/>
        <end position="374"/>
    </location>
</feature>
<name>A0A4V2Y8X2_9ACTN</name>
<dbReference type="EMBL" id="SMKO01000150">
    <property type="protein sequence ID" value="TDC97585.1"/>
    <property type="molecule type" value="Genomic_DNA"/>
</dbReference>
<feature type="non-terminal residue" evidence="3">
    <location>
        <position position="374"/>
    </location>
</feature>
<comment type="caution">
    <text evidence="3">The sequence shown here is derived from an EMBL/GenBank/DDBJ whole genome shotgun (WGS) entry which is preliminary data.</text>
</comment>
<dbReference type="AlphaFoldDB" id="A0A4V2Y8X2"/>
<evidence type="ECO:0000313" key="4">
    <source>
        <dbReference type="Proteomes" id="UP000295258"/>
    </source>
</evidence>
<feature type="compositionally biased region" description="Polar residues" evidence="1">
    <location>
        <begin position="338"/>
        <end position="357"/>
    </location>
</feature>
<dbReference type="Pfam" id="PF09826">
    <property type="entry name" value="Beta_propel"/>
    <property type="match status" value="1"/>
</dbReference>
<evidence type="ECO:0000256" key="1">
    <source>
        <dbReference type="SAM" id="MobiDB-lite"/>
    </source>
</evidence>
<protein>
    <recommendedName>
        <fullName evidence="5">Lipoprotein</fullName>
    </recommendedName>
</protein>
<evidence type="ECO:0000256" key="2">
    <source>
        <dbReference type="SAM" id="SignalP"/>
    </source>
</evidence>
<gene>
    <name evidence="3" type="ORF">E1292_36830</name>
</gene>
<dbReference type="SUPFAM" id="SSF82171">
    <property type="entry name" value="DPP6 N-terminal domain-like"/>
    <property type="match status" value="1"/>
</dbReference>
<feature type="chain" id="PRO_5020801111" description="Lipoprotein" evidence="2">
    <location>
        <begin position="20"/>
        <end position="374"/>
    </location>
</feature>
<organism evidence="3 4">
    <name type="scientific">Nonomuraea deserti</name>
    <dbReference type="NCBI Taxonomy" id="1848322"/>
    <lineage>
        <taxon>Bacteria</taxon>
        <taxon>Bacillati</taxon>
        <taxon>Actinomycetota</taxon>
        <taxon>Actinomycetes</taxon>
        <taxon>Streptosporangiales</taxon>
        <taxon>Streptosporangiaceae</taxon>
        <taxon>Nonomuraea</taxon>
    </lineage>
</organism>
<keyword evidence="4" id="KW-1185">Reference proteome</keyword>
<proteinExistence type="predicted"/>
<sequence>MIRTAVTATALATVAAACASSPEGAPPRKTSLGAVRLVAYTGCDDLLAGLREKAAQNVGPYGFGNVMPMTARADARADTGADTTGTPEHSTTNVHEAGVDEPDLVKTDGDRLVTVTDGTLRIVDTATKKVTESLDLTDGDGPGVPADLLISGDRALVMLRGGGAVYRSFGPPRDTRYVLVDLAGEPKVLSTVEPQGTYVDARMVGSTVRLVTRSQPDITFPQVRSMIPDAERVKRNQEAVRKAPAEAWLPKIKITDASGTAKETTVACDRVSHPADHTGTSMLTVHTIDLAKGVTATGTDPIALAADGDIVYGTGGSLYVASNPRWWGMPFRPLPVAPTTSPDGATSPDAPTSTPSRSAPAAPGRTPTQGAPTT</sequence>
<dbReference type="InterPro" id="IPR019198">
    <property type="entry name" value="Beta_propeller_containing"/>
</dbReference>
<feature type="signal peptide" evidence="2">
    <location>
        <begin position="1"/>
        <end position="19"/>
    </location>
</feature>
<accession>A0A4V2Y8X2</accession>